<evidence type="ECO:0000259" key="3">
    <source>
        <dbReference type="PROSITE" id="PS50977"/>
    </source>
</evidence>
<dbReference type="SUPFAM" id="SSF46689">
    <property type="entry name" value="Homeodomain-like"/>
    <property type="match status" value="1"/>
</dbReference>
<dbReference type="Pfam" id="PF17939">
    <property type="entry name" value="TetR_C_30"/>
    <property type="match status" value="1"/>
</dbReference>
<sequence>MAAADRTRLRLVEAATEVLAEDGVFAASLVEITRRAGQRNRGAVHYHFGTREQLLVAVLHQHAPFLAAREGELLAAARETPSDDLASVLEAIVRPAVELAETGPSGRQYLVIVGQLVEEFDRLDEAVAAELTATGGYDVYALLAERMPPLDEALHNERLALITGFILRSVADRARAVERTLVEGGVAGRAQLPTERFVRNLVTMAAGMAVAPPIDVNTPS</sequence>
<evidence type="ECO:0000256" key="2">
    <source>
        <dbReference type="PROSITE-ProRule" id="PRU00335"/>
    </source>
</evidence>
<dbReference type="InterPro" id="IPR009057">
    <property type="entry name" value="Homeodomain-like_sf"/>
</dbReference>
<keyword evidence="1 2" id="KW-0238">DNA-binding</keyword>
<dbReference type="EMBL" id="BAABKM010000001">
    <property type="protein sequence ID" value="GAA4693524.1"/>
    <property type="molecule type" value="Genomic_DNA"/>
</dbReference>
<accession>A0ABP8WR52</accession>
<gene>
    <name evidence="4" type="ORF">GCM10023349_05950</name>
</gene>
<feature type="DNA-binding region" description="H-T-H motif" evidence="2">
    <location>
        <begin position="29"/>
        <end position="48"/>
    </location>
</feature>
<evidence type="ECO:0000313" key="4">
    <source>
        <dbReference type="EMBL" id="GAA4693524.1"/>
    </source>
</evidence>
<organism evidence="4 5">
    <name type="scientific">Nocardioides conyzicola</name>
    <dbReference type="NCBI Taxonomy" id="1651781"/>
    <lineage>
        <taxon>Bacteria</taxon>
        <taxon>Bacillati</taxon>
        <taxon>Actinomycetota</taxon>
        <taxon>Actinomycetes</taxon>
        <taxon>Propionibacteriales</taxon>
        <taxon>Nocardioidaceae</taxon>
        <taxon>Nocardioides</taxon>
    </lineage>
</organism>
<dbReference type="RefSeq" id="WP_345519071.1">
    <property type="nucleotide sequence ID" value="NZ_BAABKM010000001.1"/>
</dbReference>
<name>A0ABP8WR52_9ACTN</name>
<dbReference type="Proteomes" id="UP001499974">
    <property type="component" value="Unassembled WGS sequence"/>
</dbReference>
<keyword evidence="5" id="KW-1185">Reference proteome</keyword>
<evidence type="ECO:0000256" key="1">
    <source>
        <dbReference type="ARBA" id="ARBA00023125"/>
    </source>
</evidence>
<dbReference type="Gene3D" id="1.10.357.10">
    <property type="entry name" value="Tetracycline Repressor, domain 2"/>
    <property type="match status" value="1"/>
</dbReference>
<reference evidence="5" key="1">
    <citation type="journal article" date="2019" name="Int. J. Syst. Evol. Microbiol.">
        <title>The Global Catalogue of Microorganisms (GCM) 10K type strain sequencing project: providing services to taxonomists for standard genome sequencing and annotation.</title>
        <authorList>
            <consortium name="The Broad Institute Genomics Platform"/>
            <consortium name="The Broad Institute Genome Sequencing Center for Infectious Disease"/>
            <person name="Wu L."/>
            <person name="Ma J."/>
        </authorList>
    </citation>
    <scope>NUCLEOTIDE SEQUENCE [LARGE SCALE GENOMIC DNA]</scope>
    <source>
        <strain evidence="5">JCM 18531</strain>
    </source>
</reference>
<dbReference type="PROSITE" id="PS50977">
    <property type="entry name" value="HTH_TETR_2"/>
    <property type="match status" value="1"/>
</dbReference>
<dbReference type="Pfam" id="PF00440">
    <property type="entry name" value="TetR_N"/>
    <property type="match status" value="1"/>
</dbReference>
<dbReference type="InterPro" id="IPR041586">
    <property type="entry name" value="PsrA_TetR_C"/>
</dbReference>
<evidence type="ECO:0000313" key="5">
    <source>
        <dbReference type="Proteomes" id="UP001499974"/>
    </source>
</evidence>
<comment type="caution">
    <text evidence="4">The sequence shown here is derived from an EMBL/GenBank/DDBJ whole genome shotgun (WGS) entry which is preliminary data.</text>
</comment>
<proteinExistence type="predicted"/>
<feature type="domain" description="HTH tetR-type" evidence="3">
    <location>
        <begin position="5"/>
        <end position="66"/>
    </location>
</feature>
<dbReference type="InterPro" id="IPR001647">
    <property type="entry name" value="HTH_TetR"/>
</dbReference>
<protein>
    <submittedName>
        <fullName evidence="4">TetR family transcriptional regulator</fullName>
    </submittedName>
</protein>